<keyword evidence="4" id="KW-0675">Receptor</keyword>
<dbReference type="GO" id="GO:0002250">
    <property type="term" value="P:adaptive immune response"/>
    <property type="evidence" value="ECO:0007669"/>
    <property type="project" value="UniProtKB-KW"/>
</dbReference>
<dbReference type="AlphaFoldDB" id="A0A7J7FC95"/>
<reference evidence="8 9" key="1">
    <citation type="journal article" date="2020" name="Mol. Biol. Evol.">
        <title>Interspecific Gene Flow and the Evolution of Specialization in Black and White Rhinoceros.</title>
        <authorList>
            <person name="Moodley Y."/>
            <person name="Westbury M.V."/>
            <person name="Russo I.M."/>
            <person name="Gopalakrishnan S."/>
            <person name="Rakotoarivelo A."/>
            <person name="Olsen R.A."/>
            <person name="Prost S."/>
            <person name="Tunstall T."/>
            <person name="Ryder O.A."/>
            <person name="Dalen L."/>
            <person name="Bruford M.W."/>
        </authorList>
    </citation>
    <scope>NUCLEOTIDE SEQUENCE [LARGE SCALE GENOMIC DNA]</scope>
    <source>
        <strain evidence="8">SBR-YM</strain>
        <tissue evidence="8">Skin</tissue>
    </source>
</reference>
<evidence type="ECO:0000256" key="2">
    <source>
        <dbReference type="ARBA" id="ARBA00022859"/>
    </source>
</evidence>
<dbReference type="InterPro" id="IPR013783">
    <property type="entry name" value="Ig-like_fold"/>
</dbReference>
<evidence type="ECO:0000313" key="8">
    <source>
        <dbReference type="EMBL" id="KAF5925692.1"/>
    </source>
</evidence>
<dbReference type="InterPro" id="IPR007110">
    <property type="entry name" value="Ig-like_dom"/>
</dbReference>
<accession>A0A7J7FC95</accession>
<keyword evidence="3" id="KW-1064">Adaptive immunity</keyword>
<evidence type="ECO:0000313" key="9">
    <source>
        <dbReference type="Proteomes" id="UP000551758"/>
    </source>
</evidence>
<evidence type="ECO:0000256" key="5">
    <source>
        <dbReference type="ARBA" id="ARBA00023319"/>
    </source>
</evidence>
<evidence type="ECO:0000259" key="7">
    <source>
        <dbReference type="PROSITE" id="PS50835"/>
    </source>
</evidence>
<name>A0A7J7FC95_DICBM</name>
<proteinExistence type="predicted"/>
<protein>
    <recommendedName>
        <fullName evidence="7">Ig-like domain-containing protein</fullName>
    </recommendedName>
</protein>
<dbReference type="PANTHER" id="PTHR19343">
    <property type="entry name" value="T CELL RECEPTOR ALPHA VARIABLE 1-2"/>
    <property type="match status" value="1"/>
</dbReference>
<dbReference type="GO" id="GO:0042101">
    <property type="term" value="C:T cell receptor complex"/>
    <property type="evidence" value="ECO:0007669"/>
    <property type="project" value="UniProtKB-KW"/>
</dbReference>
<dbReference type="Gene3D" id="2.60.40.10">
    <property type="entry name" value="Immunoglobulins"/>
    <property type="match status" value="1"/>
</dbReference>
<dbReference type="PROSITE" id="PS50835">
    <property type="entry name" value="IG_LIKE"/>
    <property type="match status" value="1"/>
</dbReference>
<sequence>MDGCQKPSGTESSIPNHSGERELHISTQLYNTGRSLIPLITMIYSESRKSNGSPYTLEDSPSYLSIQKRARIILNCIYQKKTIYHFYWFSQDPGKGLKVQADKNLKELLGNDKFCRVLHIPDSHPGDSADYFCALPHSVLQAPAVCTTTLQLDLITQV</sequence>
<dbReference type="PANTHER" id="PTHR19343:SF15">
    <property type="entry name" value="IMMUNOGLOBULIN V-SET DOMAIN-CONTAINING PROTEIN"/>
    <property type="match status" value="1"/>
</dbReference>
<keyword evidence="2" id="KW-0391">Immunity</keyword>
<gene>
    <name evidence="8" type="ORF">HPG69_002142</name>
</gene>
<keyword evidence="5" id="KW-0393">Immunoglobulin domain</keyword>
<comment type="caution">
    <text evidence="8">The sequence shown here is derived from an EMBL/GenBank/DDBJ whole genome shotgun (WGS) entry which is preliminary data.</text>
</comment>
<keyword evidence="6" id="KW-1279">T cell receptor</keyword>
<dbReference type="GO" id="GO:0042605">
    <property type="term" value="F:peptide antigen binding"/>
    <property type="evidence" value="ECO:0007669"/>
    <property type="project" value="TreeGrafter"/>
</dbReference>
<organism evidence="8 9">
    <name type="scientific">Diceros bicornis minor</name>
    <name type="common">South-central black rhinoceros</name>
    <dbReference type="NCBI Taxonomy" id="77932"/>
    <lineage>
        <taxon>Eukaryota</taxon>
        <taxon>Metazoa</taxon>
        <taxon>Chordata</taxon>
        <taxon>Craniata</taxon>
        <taxon>Vertebrata</taxon>
        <taxon>Euteleostomi</taxon>
        <taxon>Mammalia</taxon>
        <taxon>Eutheria</taxon>
        <taxon>Laurasiatheria</taxon>
        <taxon>Perissodactyla</taxon>
        <taxon>Rhinocerotidae</taxon>
        <taxon>Diceros</taxon>
    </lineage>
</organism>
<dbReference type="InterPro" id="IPR036179">
    <property type="entry name" value="Ig-like_dom_sf"/>
</dbReference>
<dbReference type="Proteomes" id="UP000551758">
    <property type="component" value="Unassembled WGS sequence"/>
</dbReference>
<dbReference type="InterPro" id="IPR051006">
    <property type="entry name" value="TCR_variable_domain"/>
</dbReference>
<dbReference type="EMBL" id="JACDTQ010000812">
    <property type="protein sequence ID" value="KAF5925692.1"/>
    <property type="molecule type" value="Genomic_DNA"/>
</dbReference>
<evidence type="ECO:0000256" key="3">
    <source>
        <dbReference type="ARBA" id="ARBA00023130"/>
    </source>
</evidence>
<evidence type="ECO:0000256" key="1">
    <source>
        <dbReference type="ARBA" id="ARBA00022729"/>
    </source>
</evidence>
<keyword evidence="1" id="KW-0732">Signal</keyword>
<evidence type="ECO:0000256" key="6">
    <source>
        <dbReference type="ARBA" id="ARBA00043266"/>
    </source>
</evidence>
<dbReference type="SUPFAM" id="SSF48726">
    <property type="entry name" value="Immunoglobulin"/>
    <property type="match status" value="1"/>
</dbReference>
<keyword evidence="9" id="KW-1185">Reference proteome</keyword>
<evidence type="ECO:0000256" key="4">
    <source>
        <dbReference type="ARBA" id="ARBA00023170"/>
    </source>
</evidence>
<feature type="domain" description="Ig-like" evidence="7">
    <location>
        <begin position="38"/>
        <end position="151"/>
    </location>
</feature>